<sequence>MPNQLLHKADPKGFRYFEQLLAPVDVTLNGSNSWDIKVKDERLFRRVLRDGTLGLGEAYMDGWWDCEQLDELASRILRSGLNRSIRNNWRFILFSLFCRVFNLQSARRAFIVGEKHYDIGNDIFEAMLDTHMNYSCGYWATAQHLNEAQEHKMEMICRKLQLEPGMQVLDVGCGWGGLSRWMAERYGVEVTGITVSKEQAELAQTRCRDLPVTIELTDYRLLSGCYDRIVSVGMFEHVGQKNYRTYFKVLRTLLADGGIFLLHTIGSGESHYTSDRWMGKYIFPNGVLPLPRGIVNNCDGLFTIEDWHNFGADYDPTLMAWYRNFNDAWPELKNRYSERFRRMFDYYLLTCAGSFRARDNQLWQVVLSAGGLEGGYRADRWLTREADS</sequence>
<reference evidence="6" key="1">
    <citation type="submission" date="2015-10" db="EMBL/GenBank/DDBJ databases">
        <authorList>
            <person name="Gilbert D.G."/>
        </authorList>
    </citation>
    <scope>NUCLEOTIDE SEQUENCE</scope>
</reference>
<dbReference type="PANTHER" id="PTHR43667">
    <property type="entry name" value="CYCLOPROPANE-FATTY-ACYL-PHOSPHOLIPID SYNTHASE"/>
    <property type="match status" value="1"/>
</dbReference>
<evidence type="ECO:0000256" key="5">
    <source>
        <dbReference type="ARBA" id="ARBA00023098"/>
    </source>
</evidence>
<proteinExistence type="inferred from homology"/>
<organism evidence="6">
    <name type="scientific">hydrothermal vent metagenome</name>
    <dbReference type="NCBI Taxonomy" id="652676"/>
    <lineage>
        <taxon>unclassified sequences</taxon>
        <taxon>metagenomes</taxon>
        <taxon>ecological metagenomes</taxon>
    </lineage>
</organism>
<dbReference type="GO" id="GO:0008825">
    <property type="term" value="F:cyclopropane-fatty-acyl-phospholipid synthase activity"/>
    <property type="evidence" value="ECO:0007669"/>
    <property type="project" value="UniProtKB-EC"/>
</dbReference>
<name>A0A160TQN9_9ZZZZ</name>
<comment type="similarity">
    <text evidence="1">Belongs to the CFA/CMAS family.</text>
</comment>
<dbReference type="InterPro" id="IPR029063">
    <property type="entry name" value="SAM-dependent_MTases_sf"/>
</dbReference>
<dbReference type="EMBL" id="CZRL01000064">
    <property type="protein sequence ID" value="CUS51640.1"/>
    <property type="molecule type" value="Genomic_DNA"/>
</dbReference>
<protein>
    <submittedName>
        <fullName evidence="6">Cyclopropane-fatty-acyl-phospholipid synthase</fullName>
        <ecNumber evidence="6">2.1.1.79</ecNumber>
    </submittedName>
</protein>
<keyword evidence="5" id="KW-0443">Lipid metabolism</keyword>
<dbReference type="InterPro" id="IPR050723">
    <property type="entry name" value="CFA/CMAS"/>
</dbReference>
<keyword evidence="4" id="KW-0949">S-adenosyl-L-methionine</keyword>
<dbReference type="GO" id="GO:0032259">
    <property type="term" value="P:methylation"/>
    <property type="evidence" value="ECO:0007669"/>
    <property type="project" value="UniProtKB-KW"/>
</dbReference>
<dbReference type="GO" id="GO:0008610">
    <property type="term" value="P:lipid biosynthetic process"/>
    <property type="evidence" value="ECO:0007669"/>
    <property type="project" value="InterPro"/>
</dbReference>
<dbReference type="NCBIfam" id="NF008686">
    <property type="entry name" value="PRK11705.1"/>
    <property type="match status" value="1"/>
</dbReference>
<evidence type="ECO:0000313" key="6">
    <source>
        <dbReference type="EMBL" id="CUS51640.1"/>
    </source>
</evidence>
<dbReference type="CDD" id="cd02440">
    <property type="entry name" value="AdoMet_MTases"/>
    <property type="match status" value="1"/>
</dbReference>
<accession>A0A160TQN9</accession>
<dbReference type="InterPro" id="IPR003333">
    <property type="entry name" value="CMAS"/>
</dbReference>
<keyword evidence="2 6" id="KW-0489">Methyltransferase</keyword>
<dbReference type="Gene3D" id="3.40.50.150">
    <property type="entry name" value="Vaccinia Virus protein VP39"/>
    <property type="match status" value="1"/>
</dbReference>
<evidence type="ECO:0000256" key="3">
    <source>
        <dbReference type="ARBA" id="ARBA00022679"/>
    </source>
</evidence>
<gene>
    <name evidence="6" type="ORF">MGWOODY_XGa2397</name>
</gene>
<dbReference type="EC" id="2.1.1.79" evidence="6"/>
<keyword evidence="3 6" id="KW-0808">Transferase</keyword>
<dbReference type="PIRSF" id="PIRSF003085">
    <property type="entry name" value="CMAS"/>
    <property type="match status" value="1"/>
</dbReference>
<evidence type="ECO:0000256" key="1">
    <source>
        <dbReference type="ARBA" id="ARBA00010815"/>
    </source>
</evidence>
<dbReference type="PANTHER" id="PTHR43667:SF1">
    <property type="entry name" value="CYCLOPROPANE-FATTY-ACYL-PHOSPHOLIPID SYNTHASE"/>
    <property type="match status" value="1"/>
</dbReference>
<dbReference type="AlphaFoldDB" id="A0A160TQN9"/>
<evidence type="ECO:0000256" key="4">
    <source>
        <dbReference type="ARBA" id="ARBA00022691"/>
    </source>
</evidence>
<evidence type="ECO:0000256" key="2">
    <source>
        <dbReference type="ARBA" id="ARBA00022603"/>
    </source>
</evidence>
<dbReference type="SUPFAM" id="SSF53335">
    <property type="entry name" value="S-adenosyl-L-methionine-dependent methyltransferases"/>
    <property type="match status" value="1"/>
</dbReference>
<dbReference type="Pfam" id="PF02353">
    <property type="entry name" value="CMAS"/>
    <property type="match status" value="1"/>
</dbReference>